<dbReference type="InterPro" id="IPR011853">
    <property type="entry name" value="TRAP_DctM-Dct_fused"/>
</dbReference>
<evidence type="ECO:0000313" key="4">
    <source>
        <dbReference type="EMBL" id="PMR73734.1"/>
    </source>
</evidence>
<dbReference type="NCBIfam" id="TIGR02123">
    <property type="entry name" value="TRAP_fused"/>
    <property type="match status" value="1"/>
</dbReference>
<protein>
    <submittedName>
        <fullName evidence="4">C4-dicarboxylate ABC transporter permease</fullName>
    </submittedName>
</protein>
<dbReference type="OrthoDB" id="9759894at2"/>
<feature type="transmembrane region" description="Helical" evidence="2">
    <location>
        <begin position="624"/>
        <end position="643"/>
    </location>
</feature>
<feature type="transmembrane region" description="Helical" evidence="2">
    <location>
        <begin position="174"/>
        <end position="192"/>
    </location>
</feature>
<dbReference type="Proteomes" id="UP000235803">
    <property type="component" value="Unassembled WGS sequence"/>
</dbReference>
<feature type="transmembrane region" description="Helical" evidence="2">
    <location>
        <begin position="442"/>
        <end position="461"/>
    </location>
</feature>
<accession>A0A2N7TZX1</accession>
<feature type="transmembrane region" description="Helical" evidence="2">
    <location>
        <begin position="146"/>
        <end position="162"/>
    </location>
</feature>
<organism evidence="4 5">
    <name type="scientific">Billgrantia endophytica</name>
    <dbReference type="NCBI Taxonomy" id="2033802"/>
    <lineage>
        <taxon>Bacteria</taxon>
        <taxon>Pseudomonadati</taxon>
        <taxon>Pseudomonadota</taxon>
        <taxon>Gammaproteobacteria</taxon>
        <taxon>Oceanospirillales</taxon>
        <taxon>Halomonadaceae</taxon>
        <taxon>Billgrantia</taxon>
    </lineage>
</organism>
<feature type="transmembrane region" description="Helical" evidence="2">
    <location>
        <begin position="467"/>
        <end position="484"/>
    </location>
</feature>
<keyword evidence="2" id="KW-1133">Transmembrane helix</keyword>
<keyword evidence="2" id="KW-0812">Transmembrane</keyword>
<comment type="caution">
    <text evidence="4">The sequence shown here is derived from an EMBL/GenBank/DDBJ whole genome shotgun (WGS) entry which is preliminary data.</text>
</comment>
<feature type="transmembrane region" description="Helical" evidence="2">
    <location>
        <begin position="496"/>
        <end position="518"/>
    </location>
</feature>
<keyword evidence="1" id="KW-0997">Cell inner membrane</keyword>
<evidence type="ECO:0000256" key="1">
    <source>
        <dbReference type="RuleBase" id="RU369079"/>
    </source>
</evidence>
<evidence type="ECO:0000256" key="2">
    <source>
        <dbReference type="SAM" id="Phobius"/>
    </source>
</evidence>
<dbReference type="InterPro" id="IPR010656">
    <property type="entry name" value="DctM"/>
</dbReference>
<keyword evidence="1" id="KW-0813">Transport</keyword>
<feature type="transmembrane region" description="Helical" evidence="2">
    <location>
        <begin position="538"/>
        <end position="568"/>
    </location>
</feature>
<feature type="transmembrane region" description="Helical" evidence="2">
    <location>
        <begin position="105"/>
        <end position="126"/>
    </location>
</feature>
<feature type="transmembrane region" description="Helical" evidence="2">
    <location>
        <begin position="198"/>
        <end position="219"/>
    </location>
</feature>
<keyword evidence="1" id="KW-1003">Cell membrane</keyword>
<dbReference type="AlphaFoldDB" id="A0A2N7TZX1"/>
<dbReference type="Pfam" id="PF06808">
    <property type="entry name" value="DctM"/>
    <property type="match status" value="1"/>
</dbReference>
<reference evidence="4 5" key="1">
    <citation type="submission" date="2018-01" db="EMBL/GenBank/DDBJ databases">
        <title>Halomonas endophytica sp. nov., isolated from storage liquid in the stems of Populus euphratica.</title>
        <authorList>
            <person name="Chen C."/>
        </authorList>
    </citation>
    <scope>NUCLEOTIDE SEQUENCE [LARGE SCALE GENOMIC DNA]</scope>
    <source>
        <strain evidence="4 5">MC28</strain>
    </source>
</reference>
<evidence type="ECO:0000313" key="5">
    <source>
        <dbReference type="Proteomes" id="UP000235803"/>
    </source>
</evidence>
<comment type="subcellular location">
    <subcellularLocation>
        <location evidence="1">Cell inner membrane</location>
        <topology evidence="1">Multi-pass membrane protein</topology>
    </subcellularLocation>
</comment>
<feature type="transmembrane region" description="Helical" evidence="2">
    <location>
        <begin position="396"/>
        <end position="415"/>
    </location>
</feature>
<feature type="transmembrane region" description="Helical" evidence="2">
    <location>
        <begin position="683"/>
        <end position="710"/>
    </location>
</feature>
<dbReference type="GO" id="GO:0005886">
    <property type="term" value="C:plasma membrane"/>
    <property type="evidence" value="ECO:0007669"/>
    <property type="project" value="UniProtKB-SubCell"/>
</dbReference>
<proteinExistence type="predicted"/>
<feature type="domain" description="TRAP C4-dicarboxylate transport system permease DctM subunit" evidence="3">
    <location>
        <begin position="214"/>
        <end position="639"/>
    </location>
</feature>
<sequence>MMSKENKAALPEHENGASGSIDAASVDEINPAGNERILSGVPALVIFIVCVTYIGFHLYALNIQPVETWTYRIIHVAAGLLVGFLLLGASSRFDETNHQSSMAKVMGYTALLLSLYVMAMVATLWLQRHHGWLTDHESLVQNQLSLFAFVALLVALAASYLFRSDRNRLNLPDVSLGILSLAVGAYIILSLTRWRLMAGTSLAGGVDFYMSAVGIALILEMTRRVAGMALVVITGVFILYAFLGPWLPGIFEHRGYSASRFFTYLYTDNGVLGTTIAVSSTYIVLFITFAAFLQKSRVGEYFVNFAFSVAGRSRGGPAKVAVFASGLMGMINGTSAGNVVATGSLTIPLMRRVGYPARSAGSIEAAASTGGQIAPPIMGAGAFIMAEITGIPYTEIAAAAIIPATIYFLSIYFMVDLEAQRKGMRGLRGAELPELRPLLKQAYLFFPIIILIATLFMGYSVIRAGTLALVSAAVVSWLTPHWMGPKAILGALALSARMVVPLVAVCACAGIVVGVIALTGVGARFASLLLEIADSSQFLALLFAMMISILLGMGMPTTAAYAVAASVIVPGLQQIGIPPLIAHFFVFYYAVISAITPPVALASYAAAAIANTDPLKTSLTSFKFGLAAFVVPFMFFYSPAILMQGEWMEIARVLITASIGVFLVSTAVQAWMFGALGLAARGIALTAGLAMMAGGVATDLIGIVLAVLLAGYQFKVQQSRAPAHSG</sequence>
<feature type="transmembrane region" description="Helical" evidence="2">
    <location>
        <begin position="41"/>
        <end position="61"/>
    </location>
</feature>
<keyword evidence="2" id="KW-0472">Membrane</keyword>
<feature type="transmembrane region" description="Helical" evidence="2">
    <location>
        <begin position="580"/>
        <end position="604"/>
    </location>
</feature>
<name>A0A2N7TZX1_9GAMM</name>
<feature type="transmembrane region" description="Helical" evidence="2">
    <location>
        <begin position="271"/>
        <end position="293"/>
    </location>
</feature>
<dbReference type="RefSeq" id="WP_102654283.1">
    <property type="nucleotide sequence ID" value="NZ_PNRF01000032.1"/>
</dbReference>
<feature type="transmembrane region" description="Helical" evidence="2">
    <location>
        <begin position="73"/>
        <end position="93"/>
    </location>
</feature>
<keyword evidence="5" id="KW-1185">Reference proteome</keyword>
<dbReference type="GO" id="GO:0022857">
    <property type="term" value="F:transmembrane transporter activity"/>
    <property type="evidence" value="ECO:0007669"/>
    <property type="project" value="UniProtKB-UniRule"/>
</dbReference>
<comment type="function">
    <text evidence="1">Part of the tripartite ATP-independent periplasmic (TRAP) transport system.</text>
</comment>
<feature type="transmembrane region" description="Helical" evidence="2">
    <location>
        <begin position="650"/>
        <end position="671"/>
    </location>
</feature>
<dbReference type="PANTHER" id="PTHR43849:SF2">
    <property type="entry name" value="BLL3936 PROTEIN"/>
    <property type="match status" value="1"/>
</dbReference>
<gene>
    <name evidence="4" type="ORF">C1H69_15465</name>
</gene>
<evidence type="ECO:0000259" key="3">
    <source>
        <dbReference type="Pfam" id="PF06808"/>
    </source>
</evidence>
<feature type="transmembrane region" description="Helical" evidence="2">
    <location>
        <begin position="320"/>
        <end position="341"/>
    </location>
</feature>
<dbReference type="EMBL" id="PNRF01000032">
    <property type="protein sequence ID" value="PMR73734.1"/>
    <property type="molecule type" value="Genomic_DNA"/>
</dbReference>
<feature type="transmembrane region" description="Helical" evidence="2">
    <location>
        <begin position="226"/>
        <end position="251"/>
    </location>
</feature>
<dbReference type="PANTHER" id="PTHR43849">
    <property type="entry name" value="BLL3936 PROTEIN"/>
    <property type="match status" value="1"/>
</dbReference>